<dbReference type="RefSeq" id="WP_171113151.1">
    <property type="nucleotide sequence ID" value="NZ_CP053097.1"/>
</dbReference>
<dbReference type="Proteomes" id="UP000502118">
    <property type="component" value="Chromosome"/>
</dbReference>
<sequence length="162" mass="18538">MEDNWLTIAKIAGYALPLKSVMTEENVEFINKLQKQYLQRVEELENKLELNLKGSGSFDDQKLKSITQAKIKAHAGLTNEEQKEYEDSIAYYNKLESAKISIQSVLGFLNSNTQSENVPQNEKIGNVFKIIDEDLLNTTKEGSEQKTTTPEEFYKEIQDILK</sequence>
<evidence type="ECO:0000313" key="1">
    <source>
        <dbReference type="EMBL" id="QJR44260.1"/>
    </source>
</evidence>
<reference evidence="1 2" key="1">
    <citation type="submission" date="2020-05" db="EMBL/GenBank/DDBJ databases">
        <title>Novel Mycoplasma species detected in Mirounga angustirostris (northern elephant seal) from the USA.</title>
        <authorList>
            <person name="Volokhov D.V."/>
        </authorList>
    </citation>
    <scope>NUCLEOTIDE SEQUENCE [LARGE SCALE GENOMIC DNA]</scope>
    <source>
        <strain evidence="1 2">Mirounga ES2806-NAS</strain>
    </source>
</reference>
<keyword evidence="2" id="KW-1185">Reference proteome</keyword>
<dbReference type="AlphaFoldDB" id="A0A6M4JBH1"/>
<evidence type="ECO:0000313" key="2">
    <source>
        <dbReference type="Proteomes" id="UP000502118"/>
    </source>
</evidence>
<dbReference type="KEGG" id="mmio:HLA92_02330"/>
<proteinExistence type="predicted"/>
<protein>
    <submittedName>
        <fullName evidence="1">Uncharacterized protein</fullName>
    </submittedName>
</protein>
<name>A0A6M4JBH1_9MOLU</name>
<dbReference type="EMBL" id="CP053097">
    <property type="protein sequence ID" value="QJR44260.1"/>
    <property type="molecule type" value="Genomic_DNA"/>
</dbReference>
<gene>
    <name evidence="1" type="ORF">HLA92_02330</name>
</gene>
<organism evidence="1 2">
    <name type="scientific">Mycoplasma miroungirhinis</name>
    <dbReference type="NCBI Taxonomy" id="754516"/>
    <lineage>
        <taxon>Bacteria</taxon>
        <taxon>Bacillati</taxon>
        <taxon>Mycoplasmatota</taxon>
        <taxon>Mollicutes</taxon>
        <taxon>Mycoplasmataceae</taxon>
        <taxon>Mycoplasma</taxon>
    </lineage>
</organism>
<accession>A0A6M4JBH1</accession>